<reference evidence="3" key="1">
    <citation type="submission" date="2019-10" db="EMBL/GenBank/DDBJ databases">
        <title>Antimicrobial potential of Antarctic Bacteria.</title>
        <authorList>
            <person name="Benaud N."/>
            <person name="Edwards R.J."/>
            <person name="Ferrari B.C."/>
        </authorList>
    </citation>
    <scope>NUCLEOTIDE SEQUENCE [LARGE SCALE GENOMIC DNA]</scope>
    <source>
        <strain evidence="3">NBSH44</strain>
    </source>
</reference>
<evidence type="ECO:0000256" key="1">
    <source>
        <dbReference type="SAM" id="MobiDB-lite"/>
    </source>
</evidence>
<accession>A0A7G7BFP4</accession>
<dbReference type="KEGG" id="sfiy:F0344_05640"/>
<organism evidence="2 3">
    <name type="scientific">Streptomyces finlayi</name>
    <dbReference type="NCBI Taxonomy" id="67296"/>
    <lineage>
        <taxon>Bacteria</taxon>
        <taxon>Bacillati</taxon>
        <taxon>Actinomycetota</taxon>
        <taxon>Actinomycetes</taxon>
        <taxon>Kitasatosporales</taxon>
        <taxon>Streptomycetaceae</taxon>
        <taxon>Streptomyces</taxon>
    </lineage>
</organism>
<keyword evidence="3" id="KW-1185">Reference proteome</keyword>
<dbReference type="RefSeq" id="WP_185297721.1">
    <property type="nucleotide sequence ID" value="NZ_CP045702.1"/>
</dbReference>
<protein>
    <submittedName>
        <fullName evidence="2">Uncharacterized protein</fullName>
    </submittedName>
</protein>
<dbReference type="AlphaFoldDB" id="A0A7G7BFP4"/>
<dbReference type="Proteomes" id="UP000515307">
    <property type="component" value="Chromosome"/>
</dbReference>
<dbReference type="EMBL" id="CP045702">
    <property type="protein sequence ID" value="QNE74159.1"/>
    <property type="molecule type" value="Genomic_DNA"/>
</dbReference>
<feature type="compositionally biased region" description="Polar residues" evidence="1">
    <location>
        <begin position="30"/>
        <end position="44"/>
    </location>
</feature>
<evidence type="ECO:0000313" key="2">
    <source>
        <dbReference type="EMBL" id="QNE74159.1"/>
    </source>
</evidence>
<sequence length="141" mass="14415">MLALLGTFLYFLGDALTESGKPRRAPSAESLPSQEPTVTASPTPAGTDAEEDVRIAGCTVDSVTAWPSARMEMVNGSGAAADYVVTVEFVDGDGARVTDGIVGVVGLAPGRTAKKKAQGLGEAPRDTKCRITGVHRTPAAG</sequence>
<name>A0A7G7BFP4_9ACTN</name>
<feature type="region of interest" description="Disordered" evidence="1">
    <location>
        <begin position="19"/>
        <end position="52"/>
    </location>
</feature>
<evidence type="ECO:0000313" key="3">
    <source>
        <dbReference type="Proteomes" id="UP000515307"/>
    </source>
</evidence>
<proteinExistence type="predicted"/>
<gene>
    <name evidence="2" type="ORF">F0344_05640</name>
</gene>